<dbReference type="RefSeq" id="XP_500334.3">
    <property type="nucleotide sequence ID" value="XM_500334.3"/>
</dbReference>
<sequence>MVMHARCICTLKLPSAYLFLRIEPHDVATIYTRSPPLGEHKKHMPESPKYISDDSPTDTYPPQAPPEVIDLDEYDTQSESEHGSDAESDDLILTTKPAVQYNKLRELKCPICLDPPKVLCVTPCGHIYCGDCIYTALSSGVRATQLKGECSICRKKVAYNSIVYLEARLGKEKEDSEESDNDDGDDDGDDEEESAEVGSPVEDRRAVKVERRRLQTLTR</sequence>
<evidence type="ECO:0000256" key="2">
    <source>
        <dbReference type="ARBA" id="ARBA00022771"/>
    </source>
</evidence>
<dbReference type="SMART" id="SM00184">
    <property type="entry name" value="RING"/>
    <property type="match status" value="1"/>
</dbReference>
<dbReference type="EMBL" id="CP017554">
    <property type="protein sequence ID" value="AOW00980.1"/>
    <property type="molecule type" value="Genomic_DNA"/>
</dbReference>
<dbReference type="PANTHER" id="PTHR47094">
    <property type="entry name" value="ELFLESS, ISOFORM B"/>
    <property type="match status" value="1"/>
</dbReference>
<evidence type="ECO:0000313" key="7">
    <source>
        <dbReference type="EMBL" id="AOW00980.1"/>
    </source>
</evidence>
<reference evidence="7 8" key="1">
    <citation type="journal article" date="2016" name="PLoS ONE">
        <title>Sequence Assembly of Yarrowia lipolytica Strain W29/CLIB89 Shows Transposable Element Diversity.</title>
        <authorList>
            <person name="Magnan C."/>
            <person name="Yu J."/>
            <person name="Chang I."/>
            <person name="Jahn E."/>
            <person name="Kanomata Y."/>
            <person name="Wu J."/>
            <person name="Zeller M."/>
            <person name="Oakes M."/>
            <person name="Baldi P."/>
            <person name="Sandmeyer S."/>
        </authorList>
    </citation>
    <scope>NUCLEOTIDE SEQUENCE [LARGE SCALE GENOMIC DNA]</scope>
    <source>
        <strain evidence="8">CLIB89(W29)</strain>
    </source>
</reference>
<accession>A0A1D8N5R6</accession>
<dbReference type="InterPro" id="IPR001841">
    <property type="entry name" value="Znf_RING"/>
</dbReference>
<dbReference type="VEuPathDB" id="FungiDB:YALI0_B00110g"/>
<evidence type="ECO:0000256" key="1">
    <source>
        <dbReference type="ARBA" id="ARBA00022723"/>
    </source>
</evidence>
<feature type="region of interest" description="Disordered" evidence="5">
    <location>
        <begin position="34"/>
        <end position="68"/>
    </location>
</feature>
<dbReference type="InterPro" id="IPR013083">
    <property type="entry name" value="Znf_RING/FYVE/PHD"/>
</dbReference>
<dbReference type="GeneID" id="2907562"/>
<evidence type="ECO:0000256" key="4">
    <source>
        <dbReference type="PROSITE-ProRule" id="PRU00175"/>
    </source>
</evidence>
<dbReference type="PROSITE" id="PS50089">
    <property type="entry name" value="ZF_RING_2"/>
    <property type="match status" value="1"/>
</dbReference>
<dbReference type="GO" id="GO:0061630">
    <property type="term" value="F:ubiquitin protein ligase activity"/>
    <property type="evidence" value="ECO:0007669"/>
    <property type="project" value="InterPro"/>
</dbReference>
<evidence type="ECO:0000256" key="3">
    <source>
        <dbReference type="ARBA" id="ARBA00022833"/>
    </source>
</evidence>
<dbReference type="Proteomes" id="UP000182444">
    <property type="component" value="Chromosome 1B"/>
</dbReference>
<dbReference type="SUPFAM" id="SSF57850">
    <property type="entry name" value="RING/U-box"/>
    <property type="match status" value="1"/>
</dbReference>
<feature type="compositionally biased region" description="Acidic residues" evidence="5">
    <location>
        <begin position="175"/>
        <end position="195"/>
    </location>
</feature>
<dbReference type="Pfam" id="PF00097">
    <property type="entry name" value="zf-C3HC4"/>
    <property type="match status" value="1"/>
</dbReference>
<dbReference type="InterPro" id="IPR049627">
    <property type="entry name" value="SLX8"/>
</dbReference>
<evidence type="ECO:0000313" key="8">
    <source>
        <dbReference type="Proteomes" id="UP000182444"/>
    </source>
</evidence>
<keyword evidence="1" id="KW-0479">Metal-binding</keyword>
<dbReference type="GO" id="GO:0008270">
    <property type="term" value="F:zinc ion binding"/>
    <property type="evidence" value="ECO:0007669"/>
    <property type="project" value="UniProtKB-KW"/>
</dbReference>
<dbReference type="InterPro" id="IPR018957">
    <property type="entry name" value="Znf_C3HC4_RING-type"/>
</dbReference>
<dbReference type="GO" id="GO:0016567">
    <property type="term" value="P:protein ubiquitination"/>
    <property type="evidence" value="ECO:0007669"/>
    <property type="project" value="UniProtKB-UniPathway"/>
</dbReference>
<feature type="region of interest" description="Disordered" evidence="5">
    <location>
        <begin position="171"/>
        <end position="219"/>
    </location>
</feature>
<dbReference type="GO" id="GO:0006511">
    <property type="term" value="P:ubiquitin-dependent protein catabolic process"/>
    <property type="evidence" value="ECO:0007669"/>
    <property type="project" value="TreeGrafter"/>
</dbReference>
<evidence type="ECO:0000259" key="6">
    <source>
        <dbReference type="PROSITE" id="PS50089"/>
    </source>
</evidence>
<feature type="compositionally biased region" description="Basic and acidic residues" evidence="5">
    <location>
        <begin position="201"/>
        <end position="213"/>
    </location>
</feature>
<organism evidence="7 8">
    <name type="scientific">Yarrowia lipolytica</name>
    <name type="common">Candida lipolytica</name>
    <dbReference type="NCBI Taxonomy" id="4952"/>
    <lineage>
        <taxon>Eukaryota</taxon>
        <taxon>Fungi</taxon>
        <taxon>Dikarya</taxon>
        <taxon>Ascomycota</taxon>
        <taxon>Saccharomycotina</taxon>
        <taxon>Dipodascomycetes</taxon>
        <taxon>Dipodascales</taxon>
        <taxon>Dipodascales incertae sedis</taxon>
        <taxon>Yarrowia</taxon>
    </lineage>
</organism>
<proteinExistence type="predicted"/>
<dbReference type="AlphaFoldDB" id="A0A1D8N5R6"/>
<dbReference type="Gene3D" id="3.30.40.10">
    <property type="entry name" value="Zinc/RING finger domain, C3HC4 (zinc finger)"/>
    <property type="match status" value="1"/>
</dbReference>
<dbReference type="KEGG" id="yli:2907562"/>
<dbReference type="PANTHER" id="PTHR47094:SF1">
    <property type="entry name" value="RING-TYPE E3 UBIQUITIN TRANSFERASE"/>
    <property type="match status" value="1"/>
</dbReference>
<feature type="domain" description="RING-type" evidence="6">
    <location>
        <begin position="109"/>
        <end position="154"/>
    </location>
</feature>
<name>A0A1D8N5R6_YARLL</name>
<dbReference type="GO" id="GO:0032183">
    <property type="term" value="F:SUMO binding"/>
    <property type="evidence" value="ECO:0007669"/>
    <property type="project" value="TreeGrafter"/>
</dbReference>
<keyword evidence="3" id="KW-0862">Zinc</keyword>
<dbReference type="VEuPathDB" id="FungiDB:YALI1_B00049g"/>
<dbReference type="GO" id="GO:0033768">
    <property type="term" value="C:SUMO-targeted ubiquitin ligase complex"/>
    <property type="evidence" value="ECO:0007669"/>
    <property type="project" value="TreeGrafter"/>
</dbReference>
<keyword evidence="2 4" id="KW-0863">Zinc-finger</keyword>
<evidence type="ECO:0000256" key="5">
    <source>
        <dbReference type="SAM" id="MobiDB-lite"/>
    </source>
</evidence>
<dbReference type="GO" id="GO:0140082">
    <property type="term" value="F:SUMO-ubiquitin ligase activity"/>
    <property type="evidence" value="ECO:0007669"/>
    <property type="project" value="TreeGrafter"/>
</dbReference>
<gene>
    <name evidence="7" type="ORF">YALI1_B00049g</name>
</gene>
<dbReference type="InterPro" id="IPR017907">
    <property type="entry name" value="Znf_RING_CS"/>
</dbReference>
<protein>
    <recommendedName>
        <fullName evidence="6">RING-type domain-containing protein</fullName>
    </recommendedName>
</protein>
<dbReference type="PROSITE" id="PS00518">
    <property type="entry name" value="ZF_RING_1"/>
    <property type="match status" value="1"/>
</dbReference>
<dbReference type="eggNOG" id="KOG0317">
    <property type="taxonomic scope" value="Eukaryota"/>
</dbReference>
<dbReference type="UniPathway" id="UPA00143"/>